<gene>
    <name evidence="2" type="ORF">ERS852425_00564</name>
</gene>
<name>A0A173RIJ8_ANAHA</name>
<dbReference type="EMBL" id="CYXT01000002">
    <property type="protein sequence ID" value="CUM77810.1"/>
    <property type="molecule type" value="Genomic_DNA"/>
</dbReference>
<feature type="region of interest" description="Disordered" evidence="1">
    <location>
        <begin position="1175"/>
        <end position="1206"/>
    </location>
</feature>
<dbReference type="InterPro" id="IPR047589">
    <property type="entry name" value="DUF11_rpt"/>
</dbReference>
<dbReference type="SUPFAM" id="SSF49401">
    <property type="entry name" value="Bacterial adhesins"/>
    <property type="match status" value="1"/>
</dbReference>
<dbReference type="Proteomes" id="UP000095598">
    <property type="component" value="Unassembled WGS sequence"/>
</dbReference>
<dbReference type="AlphaFoldDB" id="A0A173RIJ8"/>
<proteinExistence type="predicted"/>
<dbReference type="PANTHER" id="PTHR34819:SF3">
    <property type="entry name" value="CELL SURFACE PROTEIN"/>
    <property type="match status" value="1"/>
</dbReference>
<organism evidence="2 3">
    <name type="scientific">Anaerostipes hadrus</name>
    <dbReference type="NCBI Taxonomy" id="649756"/>
    <lineage>
        <taxon>Bacteria</taxon>
        <taxon>Bacillati</taxon>
        <taxon>Bacillota</taxon>
        <taxon>Clostridia</taxon>
        <taxon>Lachnospirales</taxon>
        <taxon>Lachnospiraceae</taxon>
        <taxon>Anaerostipes</taxon>
    </lineage>
</organism>
<reference evidence="2 3" key="1">
    <citation type="submission" date="2015-09" db="EMBL/GenBank/DDBJ databases">
        <authorList>
            <consortium name="Pathogen Informatics"/>
        </authorList>
    </citation>
    <scope>NUCLEOTIDE SEQUENCE [LARGE SCALE GENOMIC DNA]</scope>
    <source>
        <strain evidence="2 3">2789STDY5608868</strain>
    </source>
</reference>
<evidence type="ECO:0000313" key="2">
    <source>
        <dbReference type="EMBL" id="CUM77810.1"/>
    </source>
</evidence>
<dbReference type="NCBIfam" id="TIGR01167">
    <property type="entry name" value="LPXTG_anchor"/>
    <property type="match status" value="1"/>
</dbReference>
<dbReference type="InterPro" id="IPR051172">
    <property type="entry name" value="Chlamydia_OmcB"/>
</dbReference>
<evidence type="ECO:0000313" key="3">
    <source>
        <dbReference type="Proteomes" id="UP000095598"/>
    </source>
</evidence>
<dbReference type="PANTHER" id="PTHR34819">
    <property type="entry name" value="LARGE CYSTEINE-RICH PERIPLASMIC PROTEIN OMCB"/>
    <property type="match status" value="1"/>
</dbReference>
<dbReference type="RefSeq" id="WP_055257865.1">
    <property type="nucleotide sequence ID" value="NZ_CYXT01000002.1"/>
</dbReference>
<protein>
    <submittedName>
        <fullName evidence="2">Fimbrial isopeptide formation D2 domain</fullName>
    </submittedName>
</protein>
<feature type="compositionally biased region" description="Basic and acidic residues" evidence="1">
    <location>
        <begin position="1182"/>
        <end position="1199"/>
    </location>
</feature>
<sequence>MKKKRQWFMCLGMIGVFTASVILSVFGQRKVKAQLNTENAGKITSSWADEKHIFSSFDDEKALSVDASYGFKMHTTDQTKTIIEAGKKAAKLPEIEMPDFLKKYTWFQTSQNTAGNIKIRKTNMEIYQCKADGSNGHWEKLDLVMTVTGIEKYKNQDGYVAIGSGINGCAYVGVEEMTLKSDFYKAGTNTPVTIKSNMTLKDIDTYQYIGIKANKIHGEYVSKNTKLSCKRSGETSIYYADFPDNYSSEDFTCVGFTFASDSFEYTFGRSLEKAPTKEEQYVGYGQNMIRFDPVDPTKEVIGEDGIKTEYRSVEDLTRSWDYEVSQVIAGEIPKAHYFDKFAFEDQIESCLKILDIKVYGDDEDVSSQFDISQNGNLVRAELKNPKDAEFYKKSVYKLKIKVKMNIPENASKEQLDQLRKIWKEHGHYNTKETMITEKNTAKTIINDKIGMTNEVRVDIELPKENGDTPGLLIRKETKQYEYQAKDEITYKVTVKNQNEKAKTAYFTIQDTSFASVMDMKLQDIKVSGLDKKDYILQTENNGFILKSKGDYALPYGQTIEITYTVKSGVLTNGKVIDNTVSAWAAGIPETKASRQVYINSPKNNVIKSAPVQLYKKGDHVTYQAVITNPNPGTFMRNLEIQDELQAEGIKIIPGTVAVISGGKNIASECKITFDPSGRSYEIITPLALKNGTIPAMGSEEGKKTGSYENLRMTDKIEITYQAVIEEDGLEGQEVKNIMYAAATKNSNGDLIREDKEIPSGSGMADETIKVKAPKLQITKQSDKKVYAVGETGYYKLHITQGKEGMTAQNVKVVDEFEKEGMKVQKIEVKLNEKDITSDCKIDAKDHQFTIETGKDLGENDVMTVAYQVVFEKRIEGAVKNTAVAGSDNTEDDQDENTVVVKPPVLKIEKSTAHKSYKEGQSGEYKIRVTQRNENMTAHQVVVEDHFEQEGMEISQIRVKYNGEDITKQCEIIIDENLRKFKIITGKDVSDKDELLVIYQTAFKKMITGDIKNIAESYSDDADKVRDDQVVVMEAVQPALMIIKKVDKTTYKVGDICEYQLVVTQTIKDAIAKNIVIEDQLSRNGAKVIKNSIKIYAPDGSDITRQCTITAGENKYVIETGKNLSYDEFIKVSYQVKLKEASLSGKTLKNTATGKADFVKPVSAVRLVKIKKESKSTVTTGNKADRSNTSEYKRSPETRDAASTPKTGDSFDEKWIFALLAASLGGSFIYWKKKKKH</sequence>
<accession>A0A173RIJ8</accession>
<dbReference type="Gene3D" id="2.60.40.740">
    <property type="match status" value="3"/>
</dbReference>
<dbReference type="InterPro" id="IPR008966">
    <property type="entry name" value="Adhesion_dom_sf"/>
</dbReference>
<evidence type="ECO:0000256" key="1">
    <source>
        <dbReference type="SAM" id="MobiDB-lite"/>
    </source>
</evidence>
<dbReference type="NCBIfam" id="TIGR01451">
    <property type="entry name" value="B_ant_repeat"/>
    <property type="match status" value="1"/>
</dbReference>